<reference evidence="2" key="1">
    <citation type="submission" date="2022-05" db="EMBL/GenBank/DDBJ databases">
        <title>Comparative genomics of Staphylococcus equorum isolates.</title>
        <authorList>
            <person name="Luelf R.H."/>
        </authorList>
    </citation>
    <scope>NUCLEOTIDE SEQUENCE</scope>
    <source>
        <strain evidence="2">TMW 2.2497</strain>
    </source>
</reference>
<feature type="transmembrane region" description="Helical" evidence="1">
    <location>
        <begin position="47"/>
        <end position="71"/>
    </location>
</feature>
<evidence type="ECO:0000313" key="3">
    <source>
        <dbReference type="Proteomes" id="UP001152422"/>
    </source>
</evidence>
<feature type="transmembrane region" description="Helical" evidence="1">
    <location>
        <begin position="7"/>
        <end position="27"/>
    </location>
</feature>
<gene>
    <name evidence="2" type="ORF">M4L89_07465</name>
</gene>
<keyword evidence="3" id="KW-1185">Reference proteome</keyword>
<organism evidence="2 3">
    <name type="scientific">Staphylococcus equorum</name>
    <dbReference type="NCBI Taxonomy" id="246432"/>
    <lineage>
        <taxon>Bacteria</taxon>
        <taxon>Bacillati</taxon>
        <taxon>Bacillota</taxon>
        <taxon>Bacilli</taxon>
        <taxon>Bacillales</taxon>
        <taxon>Staphylococcaceae</taxon>
        <taxon>Staphylococcus</taxon>
    </lineage>
</organism>
<keyword evidence="1" id="KW-0472">Membrane</keyword>
<keyword evidence="1" id="KW-0812">Transmembrane</keyword>
<protein>
    <submittedName>
        <fullName evidence="2">DUF3923 family protein</fullName>
    </submittedName>
</protein>
<dbReference type="Pfam" id="PF13061">
    <property type="entry name" value="DUF3923"/>
    <property type="match status" value="1"/>
</dbReference>
<dbReference type="AlphaFoldDB" id="A0A9X4L456"/>
<dbReference type="EMBL" id="JAMBQA010000003">
    <property type="protein sequence ID" value="MDG0846063.1"/>
    <property type="molecule type" value="Genomic_DNA"/>
</dbReference>
<sequence length="79" mass="9476">MKFSWIFWWIVSVLELSAFLVLSFMVWFREVDATGAIQTIELKWINIAILAVFFLLPFVMQLIWLIINLIYSRNKKIVH</sequence>
<dbReference type="RefSeq" id="WP_107518478.1">
    <property type="nucleotide sequence ID" value="NZ_JAMBPW010000005.1"/>
</dbReference>
<comment type="caution">
    <text evidence="2">The sequence shown here is derived from an EMBL/GenBank/DDBJ whole genome shotgun (WGS) entry which is preliminary data.</text>
</comment>
<accession>A0A9X4L456</accession>
<evidence type="ECO:0000256" key="1">
    <source>
        <dbReference type="SAM" id="Phobius"/>
    </source>
</evidence>
<keyword evidence="1" id="KW-1133">Transmembrane helix</keyword>
<dbReference type="InterPro" id="IPR025037">
    <property type="entry name" value="DUF3923"/>
</dbReference>
<proteinExistence type="predicted"/>
<name>A0A9X4L456_9STAP</name>
<dbReference type="Proteomes" id="UP001152422">
    <property type="component" value="Unassembled WGS sequence"/>
</dbReference>
<evidence type="ECO:0000313" key="2">
    <source>
        <dbReference type="EMBL" id="MDG0846063.1"/>
    </source>
</evidence>